<keyword evidence="2" id="KW-1185">Reference proteome</keyword>
<dbReference type="Proteomes" id="UP000058925">
    <property type="component" value="Chromosome"/>
</dbReference>
<sequence>MDKDDITVTSLTNKSLRKAIINYIENHPDCSKEESIRYCENESKGSRVTVRKMIDKLVGEGVIIQRKDKENARSYKLTLSPDNLLMTVPRDLDEIFLRFRIFYDILQEKKNNGFQISKHPNTVDHQYYRRIMDHLTLAPFRLIDVINDIYTFNLIVLLPFKPINRISRNKLYDCYFESQRKMYSIVIEEDQFSTRSYAPEQIKKTDIYNTFLSGKKEFIIDKVCNLSRVCTAVGIDNELYKVLDLLWTRNIDATNLLYEIDYKTEVNEEFIDYKIGNKNNNIDNKMVKKIHDLIDYWILFMDTSTAEDRMFKN</sequence>
<protein>
    <submittedName>
        <fullName evidence="1">Uncharacterized protein</fullName>
    </submittedName>
</protein>
<accession>A0A654M2H3</accession>
<dbReference type="OrthoDB" id="387218at2157"/>
<dbReference type="Gene3D" id="1.10.10.10">
    <property type="entry name" value="Winged helix-like DNA-binding domain superfamily/Winged helix DNA-binding domain"/>
    <property type="match status" value="1"/>
</dbReference>
<dbReference type="RefSeq" id="WP_196816052.1">
    <property type="nucleotide sequence ID" value="NZ_CP012850.1"/>
</dbReference>
<dbReference type="KEGG" id="taa:NMY3_02666"/>
<evidence type="ECO:0000313" key="2">
    <source>
        <dbReference type="Proteomes" id="UP000058925"/>
    </source>
</evidence>
<evidence type="ECO:0000313" key="1">
    <source>
        <dbReference type="EMBL" id="ALI36856.1"/>
    </source>
</evidence>
<name>A0A654M2H3_9ARCH</name>
<organism evidence="1 2">
    <name type="scientific">Candidatus Nitrosocosmicus oleophilus</name>
    <dbReference type="NCBI Taxonomy" id="1353260"/>
    <lineage>
        <taxon>Archaea</taxon>
        <taxon>Nitrososphaerota</taxon>
        <taxon>Nitrososphaeria</taxon>
        <taxon>Nitrososphaerales</taxon>
        <taxon>Nitrososphaeraceae</taxon>
        <taxon>Candidatus Nitrosocosmicus</taxon>
    </lineage>
</organism>
<dbReference type="InterPro" id="IPR036388">
    <property type="entry name" value="WH-like_DNA-bd_sf"/>
</dbReference>
<dbReference type="EMBL" id="CP012850">
    <property type="protein sequence ID" value="ALI36856.1"/>
    <property type="molecule type" value="Genomic_DNA"/>
</dbReference>
<reference evidence="2" key="1">
    <citation type="submission" date="2015-10" db="EMBL/GenBank/DDBJ databases">
        <title>Niche specialization of a soil ammonia-oxidizing archaeon, Candidatus Nitrosocosmicus oleophilus.</title>
        <authorList>
            <person name="Jung M.-Y."/>
            <person name="Rhee S.-K."/>
        </authorList>
    </citation>
    <scope>NUCLEOTIDE SEQUENCE [LARGE SCALE GENOMIC DNA]</scope>
    <source>
        <strain evidence="2">MY3</strain>
    </source>
</reference>
<dbReference type="AlphaFoldDB" id="A0A654M2H3"/>
<proteinExistence type="predicted"/>
<gene>
    <name evidence="1" type="ORF">NMY3_02666</name>
</gene>
<dbReference type="GeneID" id="60422596"/>